<evidence type="ECO:0000313" key="8">
    <source>
        <dbReference type="EMBL" id="MBB4026853.1"/>
    </source>
</evidence>
<keyword evidence="5" id="KW-0804">Transcription</keyword>
<dbReference type="InterPro" id="IPR013324">
    <property type="entry name" value="RNA_pol_sigma_r3/r4-like"/>
</dbReference>
<keyword evidence="3" id="KW-0731">Sigma factor</keyword>
<dbReference type="InterPro" id="IPR039425">
    <property type="entry name" value="RNA_pol_sigma-70-like"/>
</dbReference>
<evidence type="ECO:0000256" key="3">
    <source>
        <dbReference type="ARBA" id="ARBA00023082"/>
    </source>
</evidence>
<evidence type="ECO:0000259" key="7">
    <source>
        <dbReference type="Pfam" id="PF04542"/>
    </source>
</evidence>
<dbReference type="Gene3D" id="1.10.10.10">
    <property type="entry name" value="Winged helix-like DNA-binding domain superfamily/Winged helix DNA-binding domain"/>
    <property type="match status" value="1"/>
</dbReference>
<dbReference type="InterPro" id="IPR014284">
    <property type="entry name" value="RNA_pol_sigma-70_dom"/>
</dbReference>
<dbReference type="Proteomes" id="UP000546007">
    <property type="component" value="Unassembled WGS sequence"/>
</dbReference>
<proteinExistence type="inferred from homology"/>
<evidence type="ECO:0000256" key="1">
    <source>
        <dbReference type="ARBA" id="ARBA00010641"/>
    </source>
</evidence>
<accession>A0A7W6HYM8</accession>
<dbReference type="GO" id="GO:0006352">
    <property type="term" value="P:DNA-templated transcription initiation"/>
    <property type="evidence" value="ECO:0007669"/>
    <property type="project" value="InterPro"/>
</dbReference>
<name>A0A7W6HYM8_9BACT</name>
<dbReference type="Pfam" id="PF04542">
    <property type="entry name" value="Sigma70_r2"/>
    <property type="match status" value="1"/>
</dbReference>
<dbReference type="Gene3D" id="1.10.1740.10">
    <property type="match status" value="1"/>
</dbReference>
<gene>
    <name evidence="8" type="ORF">GGR14_002654</name>
</gene>
<reference evidence="8 9" key="1">
    <citation type="submission" date="2020-08" db="EMBL/GenBank/DDBJ databases">
        <title>Genomic Encyclopedia of Type Strains, Phase IV (KMG-IV): sequencing the most valuable type-strain genomes for metagenomic binning, comparative biology and taxonomic classification.</title>
        <authorList>
            <person name="Goeker M."/>
        </authorList>
    </citation>
    <scope>NUCLEOTIDE SEQUENCE [LARGE SCALE GENOMIC DNA]</scope>
    <source>
        <strain evidence="8 9">DSM 105721</strain>
    </source>
</reference>
<dbReference type="InterPro" id="IPR007627">
    <property type="entry name" value="RNA_pol_sigma70_r2"/>
</dbReference>
<sequence>MQEKEFEHIFKCYYSDIYNFIYHYIMDGDDAEDLAQDVFICFFEKYKSLPERINSKQYLLSIAKNRCISFLRHKNVIDRNNLKYFETLLFSATSEYDTTYDDLFLKLNIAMDKLSDLQKQIVQMKLAGKDYSEMSEELGVTHSQIHKNIKKAYDKIRHYVEKSEAIMLILSPLFSLLHH</sequence>
<evidence type="ECO:0000256" key="2">
    <source>
        <dbReference type="ARBA" id="ARBA00023015"/>
    </source>
</evidence>
<feature type="domain" description="RNA polymerase sigma-70 region 2" evidence="7">
    <location>
        <begin position="10"/>
        <end position="74"/>
    </location>
</feature>
<dbReference type="InterPro" id="IPR013325">
    <property type="entry name" value="RNA_pol_sigma_r2"/>
</dbReference>
<feature type="coiled-coil region" evidence="6">
    <location>
        <begin position="100"/>
        <end position="127"/>
    </location>
</feature>
<dbReference type="RefSeq" id="WP_124316037.1">
    <property type="nucleotide sequence ID" value="NZ_AP028155.1"/>
</dbReference>
<organism evidence="8 9">
    <name type="scientific">Butyricimonas faecihominis</name>
    <dbReference type="NCBI Taxonomy" id="1472416"/>
    <lineage>
        <taxon>Bacteria</taxon>
        <taxon>Pseudomonadati</taxon>
        <taxon>Bacteroidota</taxon>
        <taxon>Bacteroidia</taxon>
        <taxon>Bacteroidales</taxon>
        <taxon>Odoribacteraceae</taxon>
        <taxon>Butyricimonas</taxon>
    </lineage>
</organism>
<keyword evidence="2" id="KW-0805">Transcription regulation</keyword>
<comment type="similarity">
    <text evidence="1">Belongs to the sigma-70 factor family. ECF subfamily.</text>
</comment>
<evidence type="ECO:0000256" key="5">
    <source>
        <dbReference type="ARBA" id="ARBA00023163"/>
    </source>
</evidence>
<dbReference type="GO" id="GO:0003677">
    <property type="term" value="F:DNA binding"/>
    <property type="evidence" value="ECO:0007669"/>
    <property type="project" value="UniProtKB-KW"/>
</dbReference>
<dbReference type="EMBL" id="JACIES010000006">
    <property type="protein sequence ID" value="MBB4026853.1"/>
    <property type="molecule type" value="Genomic_DNA"/>
</dbReference>
<dbReference type="PANTHER" id="PTHR43133">
    <property type="entry name" value="RNA POLYMERASE ECF-TYPE SIGMA FACTO"/>
    <property type="match status" value="1"/>
</dbReference>
<dbReference type="PANTHER" id="PTHR43133:SF8">
    <property type="entry name" value="RNA POLYMERASE SIGMA FACTOR HI_1459-RELATED"/>
    <property type="match status" value="1"/>
</dbReference>
<dbReference type="InterPro" id="IPR036388">
    <property type="entry name" value="WH-like_DNA-bd_sf"/>
</dbReference>
<dbReference type="GO" id="GO:0016987">
    <property type="term" value="F:sigma factor activity"/>
    <property type="evidence" value="ECO:0007669"/>
    <property type="project" value="UniProtKB-KW"/>
</dbReference>
<keyword evidence="9" id="KW-1185">Reference proteome</keyword>
<dbReference type="GeneID" id="93102677"/>
<comment type="caution">
    <text evidence="8">The sequence shown here is derived from an EMBL/GenBank/DDBJ whole genome shotgun (WGS) entry which is preliminary data.</text>
</comment>
<protein>
    <submittedName>
        <fullName evidence="8">RNA polymerase sigma-70 factor (ECF subfamily)</fullName>
    </submittedName>
</protein>
<dbReference type="NCBIfam" id="TIGR02937">
    <property type="entry name" value="sigma70-ECF"/>
    <property type="match status" value="1"/>
</dbReference>
<dbReference type="AlphaFoldDB" id="A0A7W6HYM8"/>
<dbReference type="SUPFAM" id="SSF88946">
    <property type="entry name" value="Sigma2 domain of RNA polymerase sigma factors"/>
    <property type="match status" value="1"/>
</dbReference>
<keyword evidence="4" id="KW-0238">DNA-binding</keyword>
<dbReference type="OrthoDB" id="9803470at2"/>
<dbReference type="SUPFAM" id="SSF88659">
    <property type="entry name" value="Sigma3 and sigma4 domains of RNA polymerase sigma factors"/>
    <property type="match status" value="1"/>
</dbReference>
<keyword evidence="6" id="KW-0175">Coiled coil</keyword>
<evidence type="ECO:0000313" key="9">
    <source>
        <dbReference type="Proteomes" id="UP000546007"/>
    </source>
</evidence>
<evidence type="ECO:0000256" key="6">
    <source>
        <dbReference type="SAM" id="Coils"/>
    </source>
</evidence>
<evidence type="ECO:0000256" key="4">
    <source>
        <dbReference type="ARBA" id="ARBA00023125"/>
    </source>
</evidence>